<proteinExistence type="predicted"/>
<evidence type="ECO:0000313" key="1">
    <source>
        <dbReference type="EMBL" id="KAK8208061.1"/>
    </source>
</evidence>
<dbReference type="Proteomes" id="UP001320706">
    <property type="component" value="Unassembled WGS sequence"/>
</dbReference>
<gene>
    <name evidence="1" type="ORF">M8818_004099</name>
</gene>
<comment type="caution">
    <text evidence="1">The sequence shown here is derived from an EMBL/GenBank/DDBJ whole genome shotgun (WGS) entry which is preliminary data.</text>
</comment>
<evidence type="ECO:0000313" key="2">
    <source>
        <dbReference type="Proteomes" id="UP001320706"/>
    </source>
</evidence>
<accession>A0ACC3SH93</accession>
<dbReference type="EMBL" id="JAMKPW020000019">
    <property type="protein sequence ID" value="KAK8208061.1"/>
    <property type="molecule type" value="Genomic_DNA"/>
</dbReference>
<reference evidence="1" key="1">
    <citation type="submission" date="2024-02" db="EMBL/GenBank/DDBJ databases">
        <title>Metagenome Assembled Genome of Zalaria obscura JY119.</title>
        <authorList>
            <person name="Vighnesh L."/>
            <person name="Jagadeeshwari U."/>
            <person name="Venkata Ramana C."/>
            <person name="Sasikala C."/>
        </authorList>
    </citation>
    <scope>NUCLEOTIDE SEQUENCE</scope>
    <source>
        <strain evidence="1">JY119</strain>
    </source>
</reference>
<sequence length="111" mass="11816">MSCHAGSALPHEARLSLFPHGDRPPPGECVLRRRLQSQASVDQDAIRPMRANKAISSPDRTSEDVVRLPQFLRSCCLALSSLGASPSVPLASNTIDSGSRKLISGSVNPIT</sequence>
<keyword evidence="2" id="KW-1185">Reference proteome</keyword>
<protein>
    <submittedName>
        <fullName evidence="1">Uncharacterized protein</fullName>
    </submittedName>
</protein>
<organism evidence="1 2">
    <name type="scientific">Zalaria obscura</name>
    <dbReference type="NCBI Taxonomy" id="2024903"/>
    <lineage>
        <taxon>Eukaryota</taxon>
        <taxon>Fungi</taxon>
        <taxon>Dikarya</taxon>
        <taxon>Ascomycota</taxon>
        <taxon>Pezizomycotina</taxon>
        <taxon>Dothideomycetes</taxon>
        <taxon>Dothideomycetidae</taxon>
        <taxon>Dothideales</taxon>
        <taxon>Zalariaceae</taxon>
        <taxon>Zalaria</taxon>
    </lineage>
</organism>
<name>A0ACC3SH93_9PEZI</name>